<sequence length="256" mass="29301">MPAEDEDRYVFPMWQNRDLAPIPVETSSLTSDSSSSDESSKKRRKWRLKCSVPAKLAEAPSQPPCYTLYPGKRRHRTFVHVKGLLDARDIQRVHAIWRHPSVQEIRDRKSSLLYRHVAYRIELPLRAHGERIYHRMMSAMFWTDTANFGGRLSRSKVVFPEAEYIVYDARGSREPGEIEPHVDNHSAVTIVVLLAHPSEFRGGASCFEAAEKGSPDRQVSLQRGDAVIFRGEKLTHWITPVTDGVRCILQIELSRV</sequence>
<feature type="compositionally biased region" description="Low complexity" evidence="1">
    <location>
        <begin position="25"/>
        <end position="37"/>
    </location>
</feature>
<accession>A0A7S1AJT7</accession>
<protein>
    <recommendedName>
        <fullName evidence="3">Fe2OG dioxygenase domain-containing protein</fullName>
    </recommendedName>
</protein>
<gene>
    <name evidence="2" type="ORF">NSCI0253_LOCUS30928</name>
</gene>
<dbReference type="AlphaFoldDB" id="A0A7S1AJT7"/>
<proteinExistence type="predicted"/>
<evidence type="ECO:0008006" key="3">
    <source>
        <dbReference type="Google" id="ProtNLM"/>
    </source>
</evidence>
<evidence type="ECO:0000313" key="2">
    <source>
        <dbReference type="EMBL" id="CAD8856576.1"/>
    </source>
</evidence>
<evidence type="ECO:0000256" key="1">
    <source>
        <dbReference type="SAM" id="MobiDB-lite"/>
    </source>
</evidence>
<name>A0A7S1AJT7_NOCSC</name>
<feature type="region of interest" description="Disordered" evidence="1">
    <location>
        <begin position="22"/>
        <end position="44"/>
    </location>
</feature>
<organism evidence="2">
    <name type="scientific">Noctiluca scintillans</name>
    <name type="common">Sea sparkle</name>
    <name type="synonym">Red tide dinoflagellate</name>
    <dbReference type="NCBI Taxonomy" id="2966"/>
    <lineage>
        <taxon>Eukaryota</taxon>
        <taxon>Sar</taxon>
        <taxon>Alveolata</taxon>
        <taxon>Dinophyceae</taxon>
        <taxon>Noctilucales</taxon>
        <taxon>Noctilucaceae</taxon>
        <taxon>Noctiluca</taxon>
    </lineage>
</organism>
<reference evidence="2" key="1">
    <citation type="submission" date="2021-01" db="EMBL/GenBank/DDBJ databases">
        <authorList>
            <person name="Corre E."/>
            <person name="Pelletier E."/>
            <person name="Niang G."/>
            <person name="Scheremetjew M."/>
            <person name="Finn R."/>
            <person name="Kale V."/>
            <person name="Holt S."/>
            <person name="Cochrane G."/>
            <person name="Meng A."/>
            <person name="Brown T."/>
            <person name="Cohen L."/>
        </authorList>
    </citation>
    <scope>NUCLEOTIDE SEQUENCE</scope>
</reference>
<dbReference type="EMBL" id="HBFQ01043667">
    <property type="protein sequence ID" value="CAD8856576.1"/>
    <property type="molecule type" value="Transcribed_RNA"/>
</dbReference>
<dbReference type="Gene3D" id="2.60.120.620">
    <property type="entry name" value="q2cbj1_9rhob like domain"/>
    <property type="match status" value="1"/>
</dbReference>